<feature type="region of interest" description="Disordered" evidence="5">
    <location>
        <begin position="475"/>
        <end position="507"/>
    </location>
</feature>
<accession>J7S5Y2</accession>
<dbReference type="GeneID" id="24093210"/>
<proteinExistence type="predicted"/>
<evidence type="ECO:0000256" key="7">
    <source>
        <dbReference type="SAM" id="SignalP"/>
    </source>
</evidence>
<organism evidence="9 10">
    <name type="scientific">Fibroporia radiculosa</name>
    <dbReference type="NCBI Taxonomy" id="599839"/>
    <lineage>
        <taxon>Eukaryota</taxon>
        <taxon>Fungi</taxon>
        <taxon>Dikarya</taxon>
        <taxon>Basidiomycota</taxon>
        <taxon>Agaricomycotina</taxon>
        <taxon>Agaricomycetes</taxon>
        <taxon>Polyporales</taxon>
        <taxon>Fibroporiaceae</taxon>
        <taxon>Fibroporia</taxon>
    </lineage>
</organism>
<feature type="region of interest" description="Disordered" evidence="5">
    <location>
        <begin position="683"/>
        <end position="911"/>
    </location>
</feature>
<dbReference type="OrthoDB" id="102260at2759"/>
<dbReference type="InParanoid" id="J7S5Y2"/>
<feature type="transmembrane region" description="Helical" evidence="6">
    <location>
        <begin position="241"/>
        <end position="257"/>
    </location>
</feature>
<dbReference type="RefSeq" id="XP_012177582.1">
    <property type="nucleotide sequence ID" value="XM_012322192.1"/>
</dbReference>
<keyword evidence="10" id="KW-1185">Reference proteome</keyword>
<evidence type="ECO:0000256" key="4">
    <source>
        <dbReference type="ARBA" id="ARBA00023136"/>
    </source>
</evidence>
<evidence type="ECO:0000256" key="6">
    <source>
        <dbReference type="SAM" id="Phobius"/>
    </source>
</evidence>
<keyword evidence="2 6" id="KW-0812">Transmembrane</keyword>
<feature type="region of interest" description="Disordered" evidence="5">
    <location>
        <begin position="620"/>
        <end position="641"/>
    </location>
</feature>
<feature type="compositionally biased region" description="Basic and acidic residues" evidence="5">
    <location>
        <begin position="402"/>
        <end position="426"/>
    </location>
</feature>
<dbReference type="Proteomes" id="UP000006352">
    <property type="component" value="Unassembled WGS sequence"/>
</dbReference>
<feature type="compositionally biased region" description="Basic and acidic residues" evidence="5">
    <location>
        <begin position="888"/>
        <end position="897"/>
    </location>
</feature>
<feature type="compositionally biased region" description="Basic and acidic residues" evidence="5">
    <location>
        <begin position="791"/>
        <end position="808"/>
    </location>
</feature>
<dbReference type="HOGENOM" id="CLU_010250_0_0_1"/>
<feature type="compositionally biased region" description="Basic and acidic residues" evidence="5">
    <location>
        <begin position="732"/>
        <end position="746"/>
    </location>
</feature>
<gene>
    <name evidence="9" type="ORF">FIBRA_00293</name>
</gene>
<evidence type="ECO:0000313" key="9">
    <source>
        <dbReference type="EMBL" id="CCL98299.1"/>
    </source>
</evidence>
<feature type="region of interest" description="Disordered" evidence="5">
    <location>
        <begin position="29"/>
        <end position="50"/>
    </location>
</feature>
<dbReference type="PANTHER" id="PTHR39469:SF1">
    <property type="entry name" value="DUF4203 DOMAIN-CONTAINING PROTEIN"/>
    <property type="match status" value="1"/>
</dbReference>
<feature type="transmembrane region" description="Helical" evidence="6">
    <location>
        <begin position="213"/>
        <end position="235"/>
    </location>
</feature>
<evidence type="ECO:0000259" key="8">
    <source>
        <dbReference type="Pfam" id="PF13886"/>
    </source>
</evidence>
<feature type="transmembrane region" description="Helical" evidence="6">
    <location>
        <begin position="185"/>
        <end position="206"/>
    </location>
</feature>
<feature type="compositionally biased region" description="Low complexity" evidence="5">
    <location>
        <begin position="776"/>
        <end position="789"/>
    </location>
</feature>
<evidence type="ECO:0000313" key="10">
    <source>
        <dbReference type="Proteomes" id="UP000006352"/>
    </source>
</evidence>
<feature type="compositionally biased region" description="Low complexity" evidence="5">
    <location>
        <begin position="532"/>
        <end position="547"/>
    </location>
</feature>
<feature type="domain" description="TM7S3/TM198-like" evidence="8">
    <location>
        <begin position="129"/>
        <end position="338"/>
    </location>
</feature>
<feature type="transmembrane region" description="Helical" evidence="6">
    <location>
        <begin position="264"/>
        <end position="287"/>
    </location>
</feature>
<keyword evidence="4 6" id="KW-0472">Membrane</keyword>
<dbReference type="InterPro" id="IPR025256">
    <property type="entry name" value="TM7S3/TM198-like_dom"/>
</dbReference>
<feature type="compositionally biased region" description="Low complexity" evidence="5">
    <location>
        <begin position="715"/>
        <end position="731"/>
    </location>
</feature>
<feature type="signal peptide" evidence="7">
    <location>
        <begin position="1"/>
        <end position="29"/>
    </location>
</feature>
<dbReference type="AlphaFoldDB" id="J7S5Y2"/>
<protein>
    <recommendedName>
        <fullName evidence="8">TM7S3/TM198-like domain-containing protein</fullName>
    </recommendedName>
</protein>
<evidence type="ECO:0000256" key="2">
    <source>
        <dbReference type="ARBA" id="ARBA00022692"/>
    </source>
</evidence>
<dbReference type="STRING" id="599839.J7S5Y2"/>
<comment type="subcellular location">
    <subcellularLocation>
        <location evidence="1">Membrane</location>
        <topology evidence="1">Multi-pass membrane protein</topology>
    </subcellularLocation>
</comment>
<keyword evidence="7" id="KW-0732">Signal</keyword>
<feature type="transmembrane region" description="Helical" evidence="6">
    <location>
        <begin position="151"/>
        <end position="173"/>
    </location>
</feature>
<sequence>MVAVIPSRWFSALWPCLLVVVCLSSAASAASPTSTSPTSSSTTANSTVTPAPTSYSLATSYVTIATTILSNNQNISVSTVLPVVYNATVTSNTTANASQTTNGTTASGSATPTPIVLDTTIDPAFGVLGALLILTGLPCVFLGHKNRWTSFFLIGVYSFALVCLVLILRFGVLEAVNPPSKTVRGLFVLACGVAGIAGGGIAIFFWQATKFFIGAWGGFVVALWIQCFKAGGLISPIGFRWILYIIVAAIGFILCTIPKIHYHILLLSTAFVGATSLILGIDCYTTGGLKEFYMWNLGFTSLFPKYTDNGIKFPITQTMEIELGLMGAVSLMGIAVQFQVFNVLRRKLKEIQAQTRQQDEEAEKRAALGLADMVREKEEWERDHPTLLKHGRKESGFSSLMKDGKDGDRLTPSTDDHRASTLIDTPRERYQSGVSDFLAAARPSEDMNRSVTKLLQSPGALPVLDLGTDIETDVPQGYIADSDDSKVAKSGKGSREKGRSTAEMEDIKRKEELLAEIQTIRRSIEVLKSETPDPSSSSNSRHPSFTSRRTLSYELGALSPAPQSHLRPPRQMDPRARVQSMDMSNLSRLSDIGASIGRPTSAPLRDDDWDSYVRDRKLLQPPSGVTAPIPTTPISPSSVPVSPAIEEALKQRQLLESAITNGAPPEVSPRSMRDALPVQKVSSGSIPAVLRPPQHTRSQSHGGLPVTILPPRKLTASPTPEEPEVTPWTTRTYEELVERHREKMKELQSPLTRAEQEQVQIQEAKSRWERARQAEKQAVAKRQAEKAAAYSKEEGKHHKTSDQQDSSKRKSRTLLDQNGKDSSHPPSRPLSANVLASVPGTTSSKRMSMLKVEDWQKHQQDVEMGFRPDEQRRSSRSNRPSDVPFPETHGRPVDSRDKRRMSHRGALPRND</sequence>
<reference evidence="9 10" key="1">
    <citation type="journal article" date="2012" name="Appl. Environ. Microbiol.">
        <title>Short-read sequencing for genomic analysis of the brown rot fungus Fibroporia radiculosa.</title>
        <authorList>
            <person name="Tang J.D."/>
            <person name="Perkins A.D."/>
            <person name="Sonstegard T.S."/>
            <person name="Schroeder S.G."/>
            <person name="Burgess S.C."/>
            <person name="Diehl S.V."/>
        </authorList>
    </citation>
    <scope>NUCLEOTIDE SEQUENCE [LARGE SCALE GENOMIC DNA]</scope>
    <source>
        <strain evidence="9 10">TFFH 294</strain>
    </source>
</reference>
<feature type="compositionally biased region" description="Basic and acidic residues" evidence="5">
    <location>
        <begin position="851"/>
        <end position="873"/>
    </location>
</feature>
<evidence type="ECO:0000256" key="5">
    <source>
        <dbReference type="SAM" id="MobiDB-lite"/>
    </source>
</evidence>
<evidence type="ECO:0000256" key="3">
    <source>
        <dbReference type="ARBA" id="ARBA00022989"/>
    </source>
</evidence>
<keyword evidence="3 6" id="KW-1133">Transmembrane helix</keyword>
<dbReference type="EMBL" id="HE796875">
    <property type="protein sequence ID" value="CCL98299.1"/>
    <property type="molecule type" value="Genomic_DNA"/>
</dbReference>
<feature type="compositionally biased region" description="Low complexity" evidence="5">
    <location>
        <begin position="625"/>
        <end position="641"/>
    </location>
</feature>
<feature type="compositionally biased region" description="Basic and acidic residues" evidence="5">
    <location>
        <begin position="483"/>
        <end position="507"/>
    </location>
</feature>
<dbReference type="PANTHER" id="PTHR39469">
    <property type="entry name" value="CHROMOSOME 1, WHOLE GENOME SHOTGUN SEQUENCE"/>
    <property type="match status" value="1"/>
</dbReference>
<evidence type="ECO:0000256" key="1">
    <source>
        <dbReference type="ARBA" id="ARBA00004141"/>
    </source>
</evidence>
<dbReference type="GO" id="GO:0016020">
    <property type="term" value="C:membrane"/>
    <property type="evidence" value="ECO:0007669"/>
    <property type="project" value="UniProtKB-SubCell"/>
</dbReference>
<feature type="chain" id="PRO_5003797451" description="TM7S3/TM198-like domain-containing protein" evidence="7">
    <location>
        <begin position="30"/>
        <end position="911"/>
    </location>
</feature>
<feature type="transmembrane region" description="Helical" evidence="6">
    <location>
        <begin position="124"/>
        <end position="144"/>
    </location>
</feature>
<feature type="compositionally biased region" description="Basic and acidic residues" evidence="5">
    <location>
        <begin position="764"/>
        <end position="775"/>
    </location>
</feature>
<feature type="region of interest" description="Disordered" evidence="5">
    <location>
        <begin position="390"/>
        <end position="426"/>
    </location>
</feature>
<feature type="region of interest" description="Disordered" evidence="5">
    <location>
        <begin position="525"/>
        <end position="571"/>
    </location>
</feature>
<name>J7S5Y2_9APHY</name>
<dbReference type="Pfam" id="PF13886">
    <property type="entry name" value="TM7S3_TM198"/>
    <property type="match status" value="1"/>
</dbReference>